<keyword evidence="11" id="KW-1185">Reference proteome</keyword>
<comment type="catalytic activity">
    <reaction evidence="7 9">
        <text>N-formyl-L-kynurenine + H2O = L-kynurenine + formate + H(+)</text>
        <dbReference type="Rhea" id="RHEA:13009"/>
        <dbReference type="ChEBI" id="CHEBI:15377"/>
        <dbReference type="ChEBI" id="CHEBI:15378"/>
        <dbReference type="ChEBI" id="CHEBI:15740"/>
        <dbReference type="ChEBI" id="CHEBI:57959"/>
        <dbReference type="ChEBI" id="CHEBI:58629"/>
        <dbReference type="EC" id="3.5.1.9"/>
    </reaction>
</comment>
<name>A0A248TE81_9BACI</name>
<dbReference type="InterPro" id="IPR007325">
    <property type="entry name" value="KFase/CYL"/>
</dbReference>
<dbReference type="GO" id="GO:0019441">
    <property type="term" value="P:L-tryptophan catabolic process to kynurenine"/>
    <property type="evidence" value="ECO:0007669"/>
    <property type="project" value="UniProtKB-UniRule"/>
</dbReference>
<dbReference type="HAMAP" id="MF_01969">
    <property type="entry name" value="KynB"/>
    <property type="match status" value="1"/>
</dbReference>
<evidence type="ECO:0000313" key="10">
    <source>
        <dbReference type="EMBL" id="ASV66473.1"/>
    </source>
</evidence>
<keyword evidence="5 9" id="KW-0862">Zinc</keyword>
<dbReference type="FunFam" id="3.50.30.50:FF:000001">
    <property type="entry name" value="Kynurenine formamidase"/>
    <property type="match status" value="1"/>
</dbReference>
<keyword evidence="4 9" id="KW-0378">Hydrolase</keyword>
<protein>
    <recommendedName>
        <fullName evidence="9">Kynurenine formamidase</fullName>
        <shortName evidence="9">KFA</shortName>
        <shortName evidence="9">KFase</shortName>
        <ecNumber evidence="9">3.5.1.9</ecNumber>
    </recommendedName>
    <alternativeName>
        <fullName evidence="9">Arylformamidase</fullName>
    </alternativeName>
    <alternativeName>
        <fullName evidence="9">N-formylkynurenine formamidase</fullName>
        <shortName evidence="9">FKF</shortName>
    </alternativeName>
</protein>
<evidence type="ECO:0000256" key="2">
    <source>
        <dbReference type="ARBA" id="ARBA00011738"/>
    </source>
</evidence>
<feature type="binding site" evidence="9">
    <location>
        <position position="171"/>
    </location>
    <ligand>
        <name>Zn(2+)</name>
        <dbReference type="ChEBI" id="CHEBI:29105"/>
        <label>1</label>
    </ligand>
</feature>
<dbReference type="UniPathway" id="UPA00333">
    <property type="reaction ID" value="UER00454"/>
</dbReference>
<keyword evidence="6 9" id="KW-0823">Tryptophan catabolism</keyword>
<feature type="binding site" evidence="9">
    <location>
        <position position="54"/>
    </location>
    <ligand>
        <name>Zn(2+)</name>
        <dbReference type="ChEBI" id="CHEBI:29105"/>
        <label>2</label>
    </ligand>
</feature>
<dbReference type="KEGG" id="bko:CKF48_03510"/>
<dbReference type="PANTHER" id="PTHR31118">
    <property type="entry name" value="CYCLASE-LIKE PROTEIN 2"/>
    <property type="match status" value="1"/>
</dbReference>
<accession>A0A248TE81</accession>
<evidence type="ECO:0000256" key="5">
    <source>
        <dbReference type="ARBA" id="ARBA00022833"/>
    </source>
</evidence>
<evidence type="ECO:0000256" key="1">
    <source>
        <dbReference type="ARBA" id="ARBA00002204"/>
    </source>
</evidence>
<reference evidence="10 11" key="1">
    <citation type="submission" date="2017-08" db="EMBL/GenBank/DDBJ databases">
        <title>Complete Genome Sequence of Bacillus kochii Oregon-R-modENCODE STRAIN BDGP4, isolated from Drosophila melanogaster gut.</title>
        <authorList>
            <person name="Wan K.H."/>
            <person name="Yu C."/>
            <person name="Park S."/>
            <person name="Hammonds A.S."/>
            <person name="Booth B.W."/>
            <person name="Celniker S.E."/>
        </authorList>
    </citation>
    <scope>NUCLEOTIDE SEQUENCE [LARGE SCALE GENOMIC DNA]</scope>
    <source>
        <strain evidence="10 11">BDGP4</strain>
    </source>
</reference>
<evidence type="ECO:0000256" key="7">
    <source>
        <dbReference type="ARBA" id="ARBA00048496"/>
    </source>
</evidence>
<dbReference type="SUPFAM" id="SSF102198">
    <property type="entry name" value="Putative cyclase"/>
    <property type="match status" value="1"/>
</dbReference>
<evidence type="ECO:0000256" key="4">
    <source>
        <dbReference type="ARBA" id="ARBA00022801"/>
    </source>
</evidence>
<feature type="binding site" evidence="9">
    <location>
        <position position="54"/>
    </location>
    <ligand>
        <name>Zn(2+)</name>
        <dbReference type="ChEBI" id="CHEBI:29105"/>
        <label>1</label>
    </ligand>
</feature>
<feature type="binding site" evidence="9">
    <location>
        <position position="48"/>
    </location>
    <ligand>
        <name>Zn(2+)</name>
        <dbReference type="ChEBI" id="CHEBI:29105"/>
        <label>1</label>
    </ligand>
</feature>
<proteinExistence type="inferred from homology"/>
<comment type="similarity">
    <text evidence="9">Belongs to the Cyclase 1 superfamily. KynB family.</text>
</comment>
<keyword evidence="3 9" id="KW-0479">Metal-binding</keyword>
<feature type="binding site" evidence="9">
    <location>
        <position position="52"/>
    </location>
    <ligand>
        <name>Zn(2+)</name>
        <dbReference type="ChEBI" id="CHEBI:29105"/>
        <label>1</label>
    </ligand>
</feature>
<dbReference type="EMBL" id="CP022983">
    <property type="protein sequence ID" value="ASV66473.1"/>
    <property type="molecule type" value="Genomic_DNA"/>
</dbReference>
<dbReference type="OrthoDB" id="9796085at2"/>
<dbReference type="GO" id="GO:0004328">
    <property type="term" value="F:formamidase activity"/>
    <property type="evidence" value="ECO:0007669"/>
    <property type="project" value="InterPro"/>
</dbReference>
<organism evidence="10 11">
    <name type="scientific">Cytobacillus kochii</name>
    <dbReference type="NCBI Taxonomy" id="859143"/>
    <lineage>
        <taxon>Bacteria</taxon>
        <taxon>Bacillati</taxon>
        <taxon>Bacillota</taxon>
        <taxon>Bacilli</taxon>
        <taxon>Bacillales</taxon>
        <taxon>Bacillaceae</taxon>
        <taxon>Cytobacillus</taxon>
    </lineage>
</organism>
<sequence>MGHWIDISQPLHNGMAHWPGDEAFSFNLSATREETGSVNIGQLSTSIHIGTHVDAPFHFIEDGKKTNELDINLYIGRAKLIDLSGEERITTALLDQFPLQNVKRLLIKTSSEPKPKHFPTRVPVISEDVPLYLKKCGVELIGVDFPSVDELDSKALPIHHKLHQHNIHILENIVVHDIVQGDYELIALPLRIEGGDGSPVRAVIRKLEGGGA</sequence>
<evidence type="ECO:0000313" key="11">
    <source>
        <dbReference type="Proteomes" id="UP000215137"/>
    </source>
</evidence>
<evidence type="ECO:0000256" key="6">
    <source>
        <dbReference type="ARBA" id="ARBA00023079"/>
    </source>
</evidence>
<evidence type="ECO:0000256" key="3">
    <source>
        <dbReference type="ARBA" id="ARBA00022723"/>
    </source>
</evidence>
<dbReference type="RefSeq" id="WP_095370048.1">
    <property type="nucleotide sequence ID" value="NZ_CP022983.1"/>
</dbReference>
<dbReference type="PANTHER" id="PTHR31118:SF32">
    <property type="entry name" value="KYNURENINE FORMAMIDASE"/>
    <property type="match status" value="1"/>
</dbReference>
<dbReference type="InterPro" id="IPR037175">
    <property type="entry name" value="KFase_sf"/>
</dbReference>
<feature type="active site" description="Proton donor/acceptor" evidence="9">
    <location>
        <position position="58"/>
    </location>
</feature>
<dbReference type="NCBIfam" id="TIGR03035">
    <property type="entry name" value="trp_arylform"/>
    <property type="match status" value="1"/>
</dbReference>
<feature type="binding site" evidence="9">
    <location>
        <position position="171"/>
    </location>
    <ligand>
        <name>Zn(2+)</name>
        <dbReference type="ChEBI" id="CHEBI:29105"/>
        <label>2</label>
    </ligand>
</feature>
<dbReference type="Pfam" id="PF04199">
    <property type="entry name" value="Cyclase"/>
    <property type="match status" value="1"/>
</dbReference>
<feature type="binding site" evidence="9">
    <location>
        <position position="18"/>
    </location>
    <ligand>
        <name>substrate</name>
    </ligand>
</feature>
<dbReference type="AlphaFoldDB" id="A0A248TE81"/>
<dbReference type="GO" id="GO:0004061">
    <property type="term" value="F:arylformamidase activity"/>
    <property type="evidence" value="ECO:0007669"/>
    <property type="project" value="UniProtKB-UniRule"/>
</dbReference>
<dbReference type="Gene3D" id="3.50.30.50">
    <property type="entry name" value="Putative cyclase"/>
    <property type="match status" value="1"/>
</dbReference>
<comment type="function">
    <text evidence="1 9">Catalyzes the hydrolysis of N-formyl-L-kynurenine to L-kynurenine, the second step in the kynurenine pathway of tryptophan degradation.</text>
</comment>
<gene>
    <name evidence="9 10" type="primary">kynB</name>
    <name evidence="10" type="ORF">CKF48_03510</name>
</gene>
<comment type="cofactor">
    <cofactor evidence="9">
        <name>Zn(2+)</name>
        <dbReference type="ChEBI" id="CHEBI:29105"/>
    </cofactor>
    <text evidence="9">Binds 2 zinc ions per subunit.</text>
</comment>
<dbReference type="GO" id="GO:0008270">
    <property type="term" value="F:zinc ion binding"/>
    <property type="evidence" value="ECO:0007669"/>
    <property type="project" value="UniProtKB-UniRule"/>
</dbReference>
<dbReference type="Proteomes" id="UP000215137">
    <property type="component" value="Chromosome"/>
</dbReference>
<dbReference type="InterPro" id="IPR017484">
    <property type="entry name" value="Kynurenine_formamidase_bac"/>
</dbReference>
<comment type="pathway">
    <text evidence="8 9">Amino-acid degradation; L-tryptophan degradation via kynurenine pathway; L-kynurenine from L-tryptophan: step 2/2.</text>
</comment>
<evidence type="ECO:0000256" key="9">
    <source>
        <dbReference type="HAMAP-Rule" id="MF_01969"/>
    </source>
</evidence>
<evidence type="ECO:0000256" key="8">
    <source>
        <dbReference type="ARBA" id="ARBA00060547"/>
    </source>
</evidence>
<comment type="subunit">
    <text evidence="2 9">Homodimer.</text>
</comment>
<feature type="binding site" evidence="9">
    <location>
        <position position="159"/>
    </location>
    <ligand>
        <name>Zn(2+)</name>
        <dbReference type="ChEBI" id="CHEBI:29105"/>
        <label>2</label>
    </ligand>
</feature>
<dbReference type="EC" id="3.5.1.9" evidence="9"/>